<gene>
    <name evidence="8" type="ORF">ZOSMA_22G00240</name>
</gene>
<comment type="similarity">
    <text evidence="2">Belongs to the pectinesterase family.</text>
</comment>
<proteinExistence type="inferred from homology"/>
<dbReference type="PANTHER" id="PTHR31321">
    <property type="entry name" value="ACYL-COA THIOESTER HYDROLASE YBHC-RELATED"/>
    <property type="match status" value="1"/>
</dbReference>
<feature type="transmembrane region" description="Helical" evidence="6">
    <location>
        <begin position="33"/>
        <end position="54"/>
    </location>
</feature>
<evidence type="ECO:0000256" key="5">
    <source>
        <dbReference type="ARBA" id="ARBA00023085"/>
    </source>
</evidence>
<dbReference type="InterPro" id="IPR011050">
    <property type="entry name" value="Pectin_lyase_fold/virulence"/>
</dbReference>
<evidence type="ECO:0000256" key="4">
    <source>
        <dbReference type="ARBA" id="ARBA00022801"/>
    </source>
</evidence>
<evidence type="ECO:0000256" key="1">
    <source>
        <dbReference type="ARBA" id="ARBA00005184"/>
    </source>
</evidence>
<dbReference type="Pfam" id="PF01095">
    <property type="entry name" value="Pectinesterase"/>
    <property type="match status" value="2"/>
</dbReference>
<keyword evidence="5" id="KW-0063">Aspartyl esterase</keyword>
<reference evidence="9" key="1">
    <citation type="journal article" date="2016" name="Nature">
        <title>The genome of the seagrass Zostera marina reveals angiosperm adaptation to the sea.</title>
        <authorList>
            <person name="Olsen J.L."/>
            <person name="Rouze P."/>
            <person name="Verhelst B."/>
            <person name="Lin Y.-C."/>
            <person name="Bayer T."/>
            <person name="Collen J."/>
            <person name="Dattolo E."/>
            <person name="De Paoli E."/>
            <person name="Dittami S."/>
            <person name="Maumus F."/>
            <person name="Michel G."/>
            <person name="Kersting A."/>
            <person name="Lauritano C."/>
            <person name="Lohaus R."/>
            <person name="Toepel M."/>
            <person name="Tonon T."/>
            <person name="Vanneste K."/>
            <person name="Amirebrahimi M."/>
            <person name="Brakel J."/>
            <person name="Bostroem C."/>
            <person name="Chovatia M."/>
            <person name="Grimwood J."/>
            <person name="Jenkins J.W."/>
            <person name="Jueterbock A."/>
            <person name="Mraz A."/>
            <person name="Stam W.T."/>
            <person name="Tice H."/>
            <person name="Bornberg-Bauer E."/>
            <person name="Green P.J."/>
            <person name="Pearson G.A."/>
            <person name="Procaccini G."/>
            <person name="Duarte C.M."/>
            <person name="Schmutz J."/>
            <person name="Reusch T.B.H."/>
            <person name="Van de Peer Y."/>
        </authorList>
    </citation>
    <scope>NUCLEOTIDE SEQUENCE [LARGE SCALE GENOMIC DNA]</scope>
    <source>
        <strain evidence="9">cv. Finnish</strain>
    </source>
</reference>
<keyword evidence="9" id="KW-1185">Reference proteome</keyword>
<feature type="domain" description="Pectinesterase catalytic" evidence="7">
    <location>
        <begin position="166"/>
        <end position="374"/>
    </location>
</feature>
<protein>
    <recommendedName>
        <fullName evidence="3">pectinesterase</fullName>
        <ecNumber evidence="3">3.1.1.11</ecNumber>
    </recommendedName>
</protein>
<comment type="caution">
    <text evidence="8">The sequence shown here is derived from an EMBL/GenBank/DDBJ whole genome shotgun (WGS) entry which is preliminary data.</text>
</comment>
<dbReference type="GO" id="GO:0042545">
    <property type="term" value="P:cell wall modification"/>
    <property type="evidence" value="ECO:0007669"/>
    <property type="project" value="InterPro"/>
</dbReference>
<keyword evidence="6" id="KW-1133">Transmembrane helix</keyword>
<dbReference type="Gene3D" id="2.160.20.10">
    <property type="entry name" value="Single-stranded right-handed beta-helix, Pectin lyase-like"/>
    <property type="match status" value="1"/>
</dbReference>
<evidence type="ECO:0000313" key="9">
    <source>
        <dbReference type="Proteomes" id="UP000036987"/>
    </source>
</evidence>
<dbReference type="GO" id="GO:0045490">
    <property type="term" value="P:pectin catabolic process"/>
    <property type="evidence" value="ECO:0000318"/>
    <property type="project" value="GO_Central"/>
</dbReference>
<organism evidence="8 9">
    <name type="scientific">Zostera marina</name>
    <name type="common">Eelgrass</name>
    <dbReference type="NCBI Taxonomy" id="29655"/>
    <lineage>
        <taxon>Eukaryota</taxon>
        <taxon>Viridiplantae</taxon>
        <taxon>Streptophyta</taxon>
        <taxon>Embryophyta</taxon>
        <taxon>Tracheophyta</taxon>
        <taxon>Spermatophyta</taxon>
        <taxon>Magnoliopsida</taxon>
        <taxon>Liliopsida</taxon>
        <taxon>Zosteraceae</taxon>
        <taxon>Zostera</taxon>
    </lineage>
</organism>
<dbReference type="OrthoDB" id="2019149at2759"/>
<evidence type="ECO:0000259" key="7">
    <source>
        <dbReference type="Pfam" id="PF01095"/>
    </source>
</evidence>
<accession>A0A0K9PIF1</accession>
<dbReference type="EMBL" id="LFYR01000811">
    <property type="protein sequence ID" value="KMZ68739.1"/>
    <property type="molecule type" value="Genomic_DNA"/>
</dbReference>
<dbReference type="InterPro" id="IPR012334">
    <property type="entry name" value="Pectin_lyas_fold"/>
</dbReference>
<dbReference type="PANTHER" id="PTHR31321:SF134">
    <property type="entry name" value="PECTINESTERASE"/>
    <property type="match status" value="1"/>
</dbReference>
<sequence length="383" mass="43639">MPTLSITQKQIVIPRYTSSSSPKPILLFENQSIMTLTFHFIMGFLGFLSISFALSPKDFRKTIIVGKNEQNQFKTVQSAIDSIPNDNLQWIKIHIQEGTFREQVRIPRNKWFILLEGEGRDKTTLVESKYMNAETWNLNPTTRFEKGFITDMDEYQKVILDVSLEGSATFVSEANNIIIKDITLKNDYSSSTGLIKRAVAADIKGDMTSFYNCGFVSFQDTLYDRSGRHYFSNCYIEGHVDYIFGHGQSIYERYTIFSATNKKGSKGWITAQGRAKSTDRDGFLFKDCDLTGPGLSYLGRAWGSYSKVVFYRSKMANIIVPEGWDQWDQSPSNLEYSEYDCSGPGSSLSSRVNWMKTLSSKEIELYSGNSFIDNQGWINDQPK</sequence>
<evidence type="ECO:0000256" key="2">
    <source>
        <dbReference type="ARBA" id="ARBA00008891"/>
    </source>
</evidence>
<name>A0A0K9PIF1_ZOSMR</name>
<feature type="domain" description="Pectinesterase catalytic" evidence="7">
    <location>
        <begin position="63"/>
        <end position="149"/>
    </location>
</feature>
<evidence type="ECO:0000256" key="6">
    <source>
        <dbReference type="SAM" id="Phobius"/>
    </source>
</evidence>
<comment type="pathway">
    <text evidence="1">Glycan metabolism; pectin degradation; 2-dehydro-3-deoxy-D-gluconate from pectin: step 1/5.</text>
</comment>
<dbReference type="SUPFAM" id="SSF51126">
    <property type="entry name" value="Pectin lyase-like"/>
    <property type="match status" value="1"/>
</dbReference>
<dbReference type="STRING" id="29655.A0A0K9PIF1"/>
<dbReference type="InterPro" id="IPR000070">
    <property type="entry name" value="Pectinesterase_cat"/>
</dbReference>
<evidence type="ECO:0000313" key="8">
    <source>
        <dbReference type="EMBL" id="KMZ68739.1"/>
    </source>
</evidence>
<dbReference type="EC" id="3.1.1.11" evidence="3"/>
<dbReference type="UniPathway" id="UPA00545">
    <property type="reaction ID" value="UER00823"/>
</dbReference>
<keyword evidence="6" id="KW-0472">Membrane</keyword>
<dbReference type="OMA" id="LESECTG"/>
<dbReference type="GO" id="GO:0030599">
    <property type="term" value="F:pectinesterase activity"/>
    <property type="evidence" value="ECO:0000318"/>
    <property type="project" value="GO_Central"/>
</dbReference>
<keyword evidence="4" id="KW-0378">Hydrolase</keyword>
<dbReference type="Proteomes" id="UP000036987">
    <property type="component" value="Unassembled WGS sequence"/>
</dbReference>
<evidence type="ECO:0000256" key="3">
    <source>
        <dbReference type="ARBA" id="ARBA00013229"/>
    </source>
</evidence>
<dbReference type="AlphaFoldDB" id="A0A0K9PIF1"/>
<keyword evidence="6" id="KW-0812">Transmembrane</keyword>